<dbReference type="Gramene" id="RZC51448">
    <property type="protein sequence ID" value="RZC51448"/>
    <property type="gene ID" value="C5167_019873"/>
</dbReference>
<protein>
    <submittedName>
        <fullName evidence="1">Uncharacterized protein</fullName>
    </submittedName>
</protein>
<gene>
    <name evidence="1" type="ORF">C5167_019873</name>
</gene>
<evidence type="ECO:0000313" key="1">
    <source>
        <dbReference type="EMBL" id="RZC51448.1"/>
    </source>
</evidence>
<dbReference type="EMBL" id="CM010716">
    <property type="protein sequence ID" value="RZC51448.1"/>
    <property type="molecule type" value="Genomic_DNA"/>
</dbReference>
<organism evidence="1 2">
    <name type="scientific">Papaver somniferum</name>
    <name type="common">Opium poppy</name>
    <dbReference type="NCBI Taxonomy" id="3469"/>
    <lineage>
        <taxon>Eukaryota</taxon>
        <taxon>Viridiplantae</taxon>
        <taxon>Streptophyta</taxon>
        <taxon>Embryophyta</taxon>
        <taxon>Tracheophyta</taxon>
        <taxon>Spermatophyta</taxon>
        <taxon>Magnoliopsida</taxon>
        <taxon>Ranunculales</taxon>
        <taxon>Papaveraceae</taxon>
        <taxon>Papaveroideae</taxon>
        <taxon>Papaver</taxon>
    </lineage>
</organism>
<dbReference type="STRING" id="3469.A0A4Y7IVB9"/>
<sequence length="95" mass="10763">LLRCLCLHKLIIQLQRTKRLEFAAGPEVVDGMGIKSGQYKVFDDRDHPAQRLFVESGSNPERRPVVIRKNSFLNSSIVRLRIPTITNGDIAIYAT</sequence>
<dbReference type="AlphaFoldDB" id="A0A4Y7IVB9"/>
<name>A0A4Y7IVB9_PAPSO</name>
<keyword evidence="2" id="KW-1185">Reference proteome</keyword>
<feature type="non-terminal residue" evidence="1">
    <location>
        <position position="1"/>
    </location>
</feature>
<evidence type="ECO:0000313" key="2">
    <source>
        <dbReference type="Proteomes" id="UP000316621"/>
    </source>
</evidence>
<proteinExistence type="predicted"/>
<accession>A0A4Y7IVB9</accession>
<dbReference type="Proteomes" id="UP000316621">
    <property type="component" value="Chromosome 2"/>
</dbReference>
<reference evidence="1 2" key="1">
    <citation type="journal article" date="2018" name="Science">
        <title>The opium poppy genome and morphinan production.</title>
        <authorList>
            <person name="Guo L."/>
            <person name="Winzer T."/>
            <person name="Yang X."/>
            <person name="Li Y."/>
            <person name="Ning Z."/>
            <person name="He Z."/>
            <person name="Teodor R."/>
            <person name="Lu Y."/>
            <person name="Bowser T.A."/>
            <person name="Graham I.A."/>
            <person name="Ye K."/>
        </authorList>
    </citation>
    <scope>NUCLEOTIDE SEQUENCE [LARGE SCALE GENOMIC DNA]</scope>
    <source>
        <strain evidence="2">cv. HN1</strain>
        <tissue evidence="1">Leaves</tissue>
    </source>
</reference>